<keyword evidence="1" id="KW-0812">Transmembrane</keyword>
<evidence type="ECO:0000256" key="1">
    <source>
        <dbReference type="SAM" id="Phobius"/>
    </source>
</evidence>
<evidence type="ECO:0000313" key="4">
    <source>
        <dbReference type="Proteomes" id="UP000199410"/>
    </source>
</evidence>
<dbReference type="Pfam" id="PF13127">
    <property type="entry name" value="DUF3955"/>
    <property type="match status" value="1"/>
</dbReference>
<organism evidence="3 4">
    <name type="scientific">Lysinibacillus fusiformis</name>
    <dbReference type="NCBI Taxonomy" id="28031"/>
    <lineage>
        <taxon>Bacteria</taxon>
        <taxon>Bacillati</taxon>
        <taxon>Bacillota</taxon>
        <taxon>Bacilli</taxon>
        <taxon>Bacillales</taxon>
        <taxon>Bacillaceae</taxon>
        <taxon>Lysinibacillus</taxon>
    </lineage>
</organism>
<feature type="transmembrane region" description="Helical" evidence="1">
    <location>
        <begin position="38"/>
        <end position="64"/>
    </location>
</feature>
<proteinExistence type="predicted"/>
<accession>A0A1H9AQ45</accession>
<dbReference type="AlphaFoldDB" id="A0A1H9AQ45"/>
<feature type="domain" description="DUF3955" evidence="2">
    <location>
        <begin position="3"/>
        <end position="60"/>
    </location>
</feature>
<keyword evidence="1" id="KW-1133">Transmembrane helix</keyword>
<reference evidence="3 4" key="1">
    <citation type="submission" date="2016-10" db="EMBL/GenBank/DDBJ databases">
        <authorList>
            <person name="Varghese N."/>
            <person name="Submissions S."/>
        </authorList>
    </citation>
    <scope>NUCLEOTIDE SEQUENCE [LARGE SCALE GENOMIC DNA]</scope>
    <source>
        <strain evidence="3 4">TC-13</strain>
    </source>
</reference>
<protein>
    <recommendedName>
        <fullName evidence="2">DUF3955 domain-containing protein</fullName>
    </recommendedName>
</protein>
<dbReference type="InterPro" id="IPR025016">
    <property type="entry name" value="DUF3955"/>
</dbReference>
<comment type="caution">
    <text evidence="3">The sequence shown here is derived from an EMBL/GenBank/DDBJ whole genome shotgun (WGS) entry which is preliminary data.</text>
</comment>
<dbReference type="Proteomes" id="UP000199410">
    <property type="component" value="Unassembled WGS sequence"/>
</dbReference>
<evidence type="ECO:0000259" key="2">
    <source>
        <dbReference type="Pfam" id="PF13127"/>
    </source>
</evidence>
<dbReference type="RefSeq" id="WP_008174967.1">
    <property type="nucleotide sequence ID" value="NZ_BJOM01000016.1"/>
</dbReference>
<name>A0A1H9AQ45_9BACI</name>
<evidence type="ECO:0000313" key="3">
    <source>
        <dbReference type="EMBL" id="SEP78038.1"/>
    </source>
</evidence>
<gene>
    <name evidence="3" type="ORF">SAMN02787113_00554</name>
</gene>
<dbReference type="EMBL" id="FOEL01000002">
    <property type="protein sequence ID" value="SEP78038.1"/>
    <property type="molecule type" value="Genomic_DNA"/>
</dbReference>
<keyword evidence="1" id="KW-0472">Membrane</keyword>
<sequence>MKKYIFASTPIILGVLSFLIFMMKGSNVAPDGTLEEPFFLIPIGFLLLFIGFICVVGVALISVIKKTQYVK</sequence>